<dbReference type="InterPro" id="IPR024706">
    <property type="entry name" value="Peroxiredoxin_AhpC-typ"/>
</dbReference>
<dbReference type="InterPro" id="IPR036249">
    <property type="entry name" value="Thioredoxin-like_sf"/>
</dbReference>
<keyword evidence="4 8" id="KW-0049">Antioxidant</keyword>
<comment type="function">
    <text evidence="7 8">Thiol-specific peroxidase that catalyzes the reduction of hydrogen peroxide and organic hydroperoxides to water and alcohols, respectively. Plays a role in cell protection against oxidative stress by detoxifying peroxides.</text>
</comment>
<dbReference type="GO" id="GO:0042744">
    <property type="term" value="P:hydrogen peroxide catabolic process"/>
    <property type="evidence" value="ECO:0007669"/>
    <property type="project" value="TreeGrafter"/>
</dbReference>
<dbReference type="PIRSF" id="PIRSF000239">
    <property type="entry name" value="AHPC"/>
    <property type="match status" value="1"/>
</dbReference>
<name>A0A8J2V5Z4_9PROT</name>
<comment type="similarity">
    <text evidence="8">Belongs to the peroxiredoxin family. Prx6 subfamily.</text>
</comment>
<dbReference type="PANTHER" id="PTHR10681:SF128">
    <property type="entry name" value="THIOREDOXIN-DEPENDENT PEROXIDE REDUCTASE, MITOCHONDRIAL"/>
    <property type="match status" value="1"/>
</dbReference>
<comment type="similarity">
    <text evidence="1">Belongs to the peroxiredoxin family. AhpC/Prx1 subfamily.</text>
</comment>
<dbReference type="GO" id="GO:0033554">
    <property type="term" value="P:cellular response to stress"/>
    <property type="evidence" value="ECO:0007669"/>
    <property type="project" value="TreeGrafter"/>
</dbReference>
<evidence type="ECO:0000256" key="9">
    <source>
        <dbReference type="PIRSR" id="PIRSR000239-1"/>
    </source>
</evidence>
<dbReference type="NCBIfam" id="NF009668">
    <property type="entry name" value="PRK13189.1"/>
    <property type="match status" value="1"/>
</dbReference>
<comment type="catalytic activity">
    <reaction evidence="8">
        <text>a hydroperoxide + [thioredoxin]-dithiol = an alcohol + [thioredoxin]-disulfide + H2O</text>
        <dbReference type="Rhea" id="RHEA:62620"/>
        <dbReference type="Rhea" id="RHEA-COMP:10698"/>
        <dbReference type="Rhea" id="RHEA-COMP:10700"/>
        <dbReference type="ChEBI" id="CHEBI:15377"/>
        <dbReference type="ChEBI" id="CHEBI:29950"/>
        <dbReference type="ChEBI" id="CHEBI:30879"/>
        <dbReference type="ChEBI" id="CHEBI:35924"/>
        <dbReference type="ChEBI" id="CHEBI:50058"/>
        <dbReference type="EC" id="1.11.1.24"/>
    </reaction>
</comment>
<keyword evidence="5 8" id="KW-0560">Oxidoreductase</keyword>
<dbReference type="GO" id="GO:0005829">
    <property type="term" value="C:cytosol"/>
    <property type="evidence" value="ECO:0007669"/>
    <property type="project" value="TreeGrafter"/>
</dbReference>
<dbReference type="InterPro" id="IPR013766">
    <property type="entry name" value="Thioredoxin_domain"/>
</dbReference>
<dbReference type="PROSITE" id="PS51352">
    <property type="entry name" value="THIOREDOXIN_2"/>
    <property type="match status" value="1"/>
</dbReference>
<keyword evidence="2 8" id="KW-0963">Cytoplasm</keyword>
<feature type="active site" description="Cysteine sulfenic acid (-SOH) intermediate; for peroxidase activity" evidence="9">
    <location>
        <position position="57"/>
    </location>
</feature>
<dbReference type="Proteomes" id="UP000613582">
    <property type="component" value="Unassembled WGS sequence"/>
</dbReference>
<feature type="binding site" evidence="8">
    <location>
        <position position="134"/>
    </location>
    <ligand>
        <name>substrate</name>
    </ligand>
</feature>
<dbReference type="GO" id="GO:0006979">
    <property type="term" value="P:response to oxidative stress"/>
    <property type="evidence" value="ECO:0007669"/>
    <property type="project" value="TreeGrafter"/>
</dbReference>
<dbReference type="GO" id="GO:0045454">
    <property type="term" value="P:cell redox homeostasis"/>
    <property type="evidence" value="ECO:0007669"/>
    <property type="project" value="TreeGrafter"/>
</dbReference>
<sequence length="221" mass="24156">MTDIETVQPSQERVLASIDTLAPDFEARTTMGPIRLSDHRGRWVVLFSHPADFTPVCTSEFIAFQNAAGRFEALNCRLMGLSVDSLFAHLAWVRDIDARFGVRIGFPIIEDMSMAISRAYGMVHEGSSSTAAVRSVFFIDPEGYVRAIVHYPLNVGRSVAEIVRVLSALQETDAHPVSTPEGWKPGDRAVLPPPLTMAEADDRDDGQAGAAWYYTAAGEAS</sequence>
<dbReference type="InterPro" id="IPR050217">
    <property type="entry name" value="Peroxiredoxin"/>
</dbReference>
<comment type="subcellular location">
    <subcellularLocation>
        <location evidence="8">Cytoplasm</location>
    </subcellularLocation>
</comment>
<gene>
    <name evidence="11" type="ORF">GCM10011342_15580</name>
</gene>
<protein>
    <recommendedName>
        <fullName evidence="8">Peroxiredoxin</fullName>
        <ecNumber evidence="8">1.11.1.24</ecNumber>
    </recommendedName>
    <alternativeName>
        <fullName evidence="8">Thioredoxin-dependent peroxiredoxin</fullName>
    </alternativeName>
</protein>
<dbReference type="HAMAP" id="MF_00401">
    <property type="entry name" value="Peroxiredoxin"/>
    <property type="match status" value="1"/>
</dbReference>
<accession>A0A8J2V5Z4</accession>
<dbReference type="AlphaFoldDB" id="A0A8J2V5Z4"/>
<evidence type="ECO:0000256" key="6">
    <source>
        <dbReference type="ARBA" id="ARBA00023284"/>
    </source>
</evidence>
<comment type="caution">
    <text evidence="11">The sequence shown here is derived from an EMBL/GenBank/DDBJ whole genome shotgun (WGS) entry which is preliminary data.</text>
</comment>
<feature type="domain" description="Thioredoxin" evidence="10">
    <location>
        <begin position="16"/>
        <end position="171"/>
    </location>
</feature>
<dbReference type="Pfam" id="PF00578">
    <property type="entry name" value="AhpC-TSA"/>
    <property type="match status" value="1"/>
</dbReference>
<dbReference type="Gene3D" id="3.40.30.10">
    <property type="entry name" value="Glutaredoxin"/>
    <property type="match status" value="1"/>
</dbReference>
<feature type="active site" description="Cysteine sulfenic acid (-SOH) intermediate" evidence="8">
    <location>
        <position position="57"/>
    </location>
</feature>
<proteinExistence type="inferred from homology"/>
<dbReference type="InterPro" id="IPR000866">
    <property type="entry name" value="AhpC/TSA"/>
</dbReference>
<comment type="subunit">
    <text evidence="8">Homodecamer. Pentamer of dimers that assemble into a ring structure.</text>
</comment>
<keyword evidence="3 8" id="KW-0575">Peroxidase</keyword>
<evidence type="ECO:0000256" key="7">
    <source>
        <dbReference type="ARBA" id="ARBA00037420"/>
    </source>
</evidence>
<dbReference type="PANTHER" id="PTHR10681">
    <property type="entry name" value="THIOREDOXIN PEROXIDASE"/>
    <property type="match status" value="1"/>
</dbReference>
<dbReference type="GO" id="GO:0008379">
    <property type="term" value="F:thioredoxin peroxidase activity"/>
    <property type="evidence" value="ECO:0007669"/>
    <property type="project" value="TreeGrafter"/>
</dbReference>
<evidence type="ECO:0000313" key="11">
    <source>
        <dbReference type="EMBL" id="GGD07613.1"/>
    </source>
</evidence>
<dbReference type="SUPFAM" id="SSF52833">
    <property type="entry name" value="Thioredoxin-like"/>
    <property type="match status" value="1"/>
</dbReference>
<comment type="caution">
    <text evidence="8">Lacks conserved residue(s) required for the propagation of feature annotation.</text>
</comment>
<evidence type="ECO:0000313" key="12">
    <source>
        <dbReference type="Proteomes" id="UP000613582"/>
    </source>
</evidence>
<dbReference type="Pfam" id="PF10417">
    <property type="entry name" value="1-cysPrx_C"/>
    <property type="match status" value="1"/>
</dbReference>
<evidence type="ECO:0000256" key="3">
    <source>
        <dbReference type="ARBA" id="ARBA00022559"/>
    </source>
</evidence>
<reference evidence="11" key="1">
    <citation type="journal article" date="2014" name="Int. J. Syst. Evol. Microbiol.">
        <title>Complete genome sequence of Corynebacterium casei LMG S-19264T (=DSM 44701T), isolated from a smear-ripened cheese.</title>
        <authorList>
            <consortium name="US DOE Joint Genome Institute (JGI-PGF)"/>
            <person name="Walter F."/>
            <person name="Albersmeier A."/>
            <person name="Kalinowski J."/>
            <person name="Ruckert C."/>
        </authorList>
    </citation>
    <scope>NUCLEOTIDE SEQUENCE</scope>
    <source>
        <strain evidence="11">CGMCC 1.12921</strain>
    </source>
</reference>
<keyword evidence="6 8" id="KW-0676">Redox-active center</keyword>
<evidence type="ECO:0000256" key="8">
    <source>
        <dbReference type="HAMAP-Rule" id="MF_00401"/>
    </source>
</evidence>
<evidence type="ECO:0000256" key="1">
    <source>
        <dbReference type="ARBA" id="ARBA00009796"/>
    </source>
</evidence>
<evidence type="ECO:0000256" key="5">
    <source>
        <dbReference type="ARBA" id="ARBA00023002"/>
    </source>
</evidence>
<dbReference type="InterPro" id="IPR022915">
    <property type="entry name" value="Peroxiredoxin_TDXH"/>
</dbReference>
<reference evidence="11" key="2">
    <citation type="submission" date="2020-09" db="EMBL/GenBank/DDBJ databases">
        <authorList>
            <person name="Sun Q."/>
            <person name="Zhou Y."/>
        </authorList>
    </citation>
    <scope>NUCLEOTIDE SEQUENCE</scope>
    <source>
        <strain evidence="11">CGMCC 1.12921</strain>
    </source>
</reference>
<dbReference type="EMBL" id="BMGH01000001">
    <property type="protein sequence ID" value="GGD07613.1"/>
    <property type="molecule type" value="Genomic_DNA"/>
</dbReference>
<dbReference type="EC" id="1.11.1.24" evidence="8"/>
<evidence type="ECO:0000256" key="2">
    <source>
        <dbReference type="ARBA" id="ARBA00022490"/>
    </source>
</evidence>
<evidence type="ECO:0000256" key="4">
    <source>
        <dbReference type="ARBA" id="ARBA00022862"/>
    </source>
</evidence>
<keyword evidence="12" id="KW-1185">Reference proteome</keyword>
<comment type="miscellaneous">
    <text evidence="8">The active site is a conserved redox-active cysteine residue, the peroxidatic cysteine (C(P)), which makes the nucleophilic attack on the peroxide substrate. The peroxide oxidizes the C(P)-SH to cysteine sulfenic acid (C(P)-SOH), which then reacts with another cysteine residue, the resolving cysteine (C(R)), to form a disulfide bridge. The disulfide is subsequently reduced by an appropriate electron donor to complete the catalytic cycle. In this 1-Cys peroxiredoxin, no C(R) is present and C(P) instead forms a disulfide with a cysteine from another protein or with a small thiol molecule.</text>
</comment>
<evidence type="ECO:0000259" key="10">
    <source>
        <dbReference type="PROSITE" id="PS51352"/>
    </source>
</evidence>
<dbReference type="InterPro" id="IPR019479">
    <property type="entry name" value="Peroxiredoxin_C"/>
</dbReference>
<organism evidence="11 12">
    <name type="scientific">Aquisalinus flavus</name>
    <dbReference type="NCBI Taxonomy" id="1526572"/>
    <lineage>
        <taxon>Bacteria</taxon>
        <taxon>Pseudomonadati</taxon>
        <taxon>Pseudomonadota</taxon>
        <taxon>Alphaproteobacteria</taxon>
        <taxon>Parvularculales</taxon>
        <taxon>Parvularculaceae</taxon>
        <taxon>Aquisalinus</taxon>
    </lineage>
</organism>